<evidence type="ECO:0000256" key="4">
    <source>
        <dbReference type="ARBA" id="ARBA00022927"/>
    </source>
</evidence>
<keyword evidence="4" id="KW-0653">Protein transport</keyword>
<dbReference type="AlphaFoldDB" id="A0A5C3MYC1"/>
<feature type="compositionally biased region" description="Polar residues" evidence="8">
    <location>
        <begin position="1"/>
        <end position="10"/>
    </location>
</feature>
<evidence type="ECO:0000256" key="5">
    <source>
        <dbReference type="ARBA" id="ARBA00023010"/>
    </source>
</evidence>
<dbReference type="OrthoDB" id="2538017at2759"/>
<gene>
    <name evidence="9" type="ORF">OE88DRAFT_1661350</name>
</gene>
<reference evidence="9 10" key="1">
    <citation type="journal article" date="2019" name="Nat. Ecol. Evol.">
        <title>Megaphylogeny resolves global patterns of mushroom evolution.</title>
        <authorList>
            <person name="Varga T."/>
            <person name="Krizsan K."/>
            <person name="Foldi C."/>
            <person name="Dima B."/>
            <person name="Sanchez-Garcia M."/>
            <person name="Sanchez-Ramirez S."/>
            <person name="Szollosi G.J."/>
            <person name="Szarkandi J.G."/>
            <person name="Papp V."/>
            <person name="Albert L."/>
            <person name="Andreopoulos W."/>
            <person name="Angelini C."/>
            <person name="Antonin V."/>
            <person name="Barry K.W."/>
            <person name="Bougher N.L."/>
            <person name="Buchanan P."/>
            <person name="Buyck B."/>
            <person name="Bense V."/>
            <person name="Catcheside P."/>
            <person name="Chovatia M."/>
            <person name="Cooper J."/>
            <person name="Damon W."/>
            <person name="Desjardin D."/>
            <person name="Finy P."/>
            <person name="Geml J."/>
            <person name="Haridas S."/>
            <person name="Hughes K."/>
            <person name="Justo A."/>
            <person name="Karasinski D."/>
            <person name="Kautmanova I."/>
            <person name="Kiss B."/>
            <person name="Kocsube S."/>
            <person name="Kotiranta H."/>
            <person name="LaButti K.M."/>
            <person name="Lechner B.E."/>
            <person name="Liimatainen K."/>
            <person name="Lipzen A."/>
            <person name="Lukacs Z."/>
            <person name="Mihaltcheva S."/>
            <person name="Morgado L.N."/>
            <person name="Niskanen T."/>
            <person name="Noordeloos M.E."/>
            <person name="Ohm R.A."/>
            <person name="Ortiz-Santana B."/>
            <person name="Ovrebo C."/>
            <person name="Racz N."/>
            <person name="Riley R."/>
            <person name="Savchenko A."/>
            <person name="Shiryaev A."/>
            <person name="Soop K."/>
            <person name="Spirin V."/>
            <person name="Szebenyi C."/>
            <person name="Tomsovsky M."/>
            <person name="Tulloss R.E."/>
            <person name="Uehling J."/>
            <person name="Grigoriev I.V."/>
            <person name="Vagvolgyi C."/>
            <person name="Papp T."/>
            <person name="Martin F.M."/>
            <person name="Miettinen O."/>
            <person name="Hibbett D.S."/>
            <person name="Nagy L.G."/>
        </authorList>
    </citation>
    <scope>NUCLEOTIDE SEQUENCE [LARGE SCALE GENOMIC DNA]</scope>
    <source>
        <strain evidence="9 10">OMC1185</strain>
    </source>
</reference>
<proteinExistence type="predicted"/>
<evidence type="ECO:0000256" key="2">
    <source>
        <dbReference type="ARBA" id="ARBA00022448"/>
    </source>
</evidence>
<feature type="compositionally biased region" description="Low complexity" evidence="8">
    <location>
        <begin position="166"/>
        <end position="185"/>
    </location>
</feature>
<dbReference type="Proteomes" id="UP000305948">
    <property type="component" value="Unassembled WGS sequence"/>
</dbReference>
<keyword evidence="10" id="KW-1185">Reference proteome</keyword>
<feature type="compositionally biased region" description="Low complexity" evidence="8">
    <location>
        <begin position="193"/>
        <end position="216"/>
    </location>
</feature>
<dbReference type="GO" id="GO:0008139">
    <property type="term" value="F:nuclear localization sequence binding"/>
    <property type="evidence" value="ECO:0007669"/>
    <property type="project" value="InterPro"/>
</dbReference>
<feature type="compositionally biased region" description="Polar residues" evidence="8">
    <location>
        <begin position="24"/>
        <end position="45"/>
    </location>
</feature>
<dbReference type="STRING" id="5364.A0A5C3MYC1"/>
<evidence type="ECO:0000256" key="8">
    <source>
        <dbReference type="SAM" id="MobiDB-lite"/>
    </source>
</evidence>
<feature type="compositionally biased region" description="Polar residues" evidence="8">
    <location>
        <begin position="252"/>
        <end position="265"/>
    </location>
</feature>
<dbReference type="Pfam" id="PF13634">
    <property type="entry name" value="Nucleoporin_FG"/>
    <property type="match status" value="1"/>
</dbReference>
<dbReference type="GO" id="GO:0015031">
    <property type="term" value="P:protein transport"/>
    <property type="evidence" value="ECO:0007669"/>
    <property type="project" value="UniProtKB-KW"/>
</dbReference>
<dbReference type="InterPro" id="IPR025574">
    <property type="entry name" value="Nucleoporin_FG_rpt"/>
</dbReference>
<feature type="compositionally biased region" description="Polar residues" evidence="8">
    <location>
        <begin position="231"/>
        <end position="240"/>
    </location>
</feature>
<evidence type="ECO:0000313" key="9">
    <source>
        <dbReference type="EMBL" id="TFK49933.1"/>
    </source>
</evidence>
<name>A0A5C3MYC1_9AGAM</name>
<protein>
    <recommendedName>
        <fullName evidence="11">Nucleoporin Nup54 alpha-helical domain-containing protein</fullName>
    </recommendedName>
</protein>
<feature type="compositionally biased region" description="Polar residues" evidence="8">
    <location>
        <begin position="82"/>
        <end position="130"/>
    </location>
</feature>
<keyword evidence="2" id="KW-0813">Transport</keyword>
<dbReference type="GO" id="GO:0005643">
    <property type="term" value="C:nuclear pore"/>
    <property type="evidence" value="ECO:0007669"/>
    <property type="project" value="UniProtKB-SubCell"/>
</dbReference>
<dbReference type="PANTHER" id="PTHR13437:SF2">
    <property type="entry name" value="NUCLEOPORIN P58_P45"/>
    <property type="match status" value="1"/>
</dbReference>
<sequence length="483" mass="51186">MSFLSNSSAFGSKPAATASAPSLFGSNTPQPAGSLFGNTQQTQSHPSSLFSSTTQQQQQPATSSLFGNTNQPQTSQQPTGSLFGNTTAQSQQPGTSSLFGNSSTQAQQPPGSLFGNTATQTQQPTSNLFGSTAPKPTGSLFGNTTTQPSQPTGSLFGNATSQQPATGSSLFGSTTTSNQPSSSNTLFGGGGSLFSNTNTSQQQNQGGSNLFGSTNQQGGGGGLFGGSTTGANPLQAQSTVPAGGYGAGGSSLFGNAQQRPATLQQPGGPPPFTKSTRFNDLPDQLKKTFEDIEAHIQGRVQISKGLQQHDLTGETVNGQEQIRRAHKDLVNVLSTTRTDALQTRDLKAKVDQAVQDMIVTTRILEGFRNPQQYGAYLRDHAGFPLEFFQRITQEMRDRLQWYRATIEQIERKLGSVSTQAQYTPQAISVTLEAQHATFMSLANKTADLHAELQKIKAIYTQLWRAKTGSMRDPFDGHGTGLEV</sequence>
<dbReference type="Gene3D" id="6.10.140.1350">
    <property type="match status" value="1"/>
</dbReference>
<evidence type="ECO:0000256" key="3">
    <source>
        <dbReference type="ARBA" id="ARBA00022816"/>
    </source>
</evidence>
<dbReference type="GO" id="GO:0051028">
    <property type="term" value="P:mRNA transport"/>
    <property type="evidence" value="ECO:0007669"/>
    <property type="project" value="UniProtKB-KW"/>
</dbReference>
<dbReference type="GO" id="GO:0017056">
    <property type="term" value="F:structural constituent of nuclear pore"/>
    <property type="evidence" value="ECO:0007669"/>
    <property type="project" value="InterPro"/>
</dbReference>
<evidence type="ECO:0000313" key="10">
    <source>
        <dbReference type="Proteomes" id="UP000305948"/>
    </source>
</evidence>
<organism evidence="9 10">
    <name type="scientific">Heliocybe sulcata</name>
    <dbReference type="NCBI Taxonomy" id="5364"/>
    <lineage>
        <taxon>Eukaryota</taxon>
        <taxon>Fungi</taxon>
        <taxon>Dikarya</taxon>
        <taxon>Basidiomycota</taxon>
        <taxon>Agaricomycotina</taxon>
        <taxon>Agaricomycetes</taxon>
        <taxon>Gloeophyllales</taxon>
        <taxon>Gloeophyllaceae</taxon>
        <taxon>Heliocybe</taxon>
    </lineage>
</organism>
<accession>A0A5C3MYC1</accession>
<evidence type="ECO:0000256" key="1">
    <source>
        <dbReference type="ARBA" id="ARBA00004567"/>
    </source>
</evidence>
<keyword evidence="5" id="KW-0811">Translocation</keyword>
<feature type="compositionally biased region" description="Gly residues" evidence="8">
    <location>
        <begin position="217"/>
        <end position="228"/>
    </location>
</feature>
<dbReference type="PANTHER" id="PTHR13437">
    <property type="entry name" value="NUCLEOPORIN P58/P45 NUCLEOPORIN-LIKE PROTEIN 1"/>
    <property type="match status" value="1"/>
</dbReference>
<comment type="subcellular location">
    <subcellularLocation>
        <location evidence="1">Nucleus</location>
        <location evidence="1">Nuclear pore complex</location>
    </subcellularLocation>
</comment>
<keyword evidence="6" id="KW-0906">Nuclear pore complex</keyword>
<feature type="compositionally biased region" description="Polar residues" evidence="8">
    <location>
        <begin position="140"/>
        <end position="165"/>
    </location>
</feature>
<keyword evidence="7" id="KW-0539">Nucleus</keyword>
<dbReference type="EMBL" id="ML213514">
    <property type="protein sequence ID" value="TFK49933.1"/>
    <property type="molecule type" value="Genomic_DNA"/>
</dbReference>
<evidence type="ECO:0000256" key="7">
    <source>
        <dbReference type="ARBA" id="ARBA00023242"/>
    </source>
</evidence>
<evidence type="ECO:0008006" key="11">
    <source>
        <dbReference type="Google" id="ProtNLM"/>
    </source>
</evidence>
<evidence type="ECO:0000256" key="6">
    <source>
        <dbReference type="ARBA" id="ARBA00023132"/>
    </source>
</evidence>
<dbReference type="InterPro" id="IPR024882">
    <property type="entry name" value="NUP58/p45/49"/>
</dbReference>
<keyword evidence="3" id="KW-0509">mRNA transport</keyword>
<feature type="region of interest" description="Disordered" evidence="8">
    <location>
        <begin position="1"/>
        <end position="276"/>
    </location>
</feature>
<feature type="compositionally biased region" description="Low complexity" evidence="8">
    <location>
        <begin position="46"/>
        <end position="81"/>
    </location>
</feature>